<gene>
    <name evidence="3" type="ORF">ACH5RR_022374</name>
</gene>
<feature type="domain" description="N-acetyltransferase" evidence="1">
    <location>
        <begin position="214"/>
        <end position="290"/>
    </location>
</feature>
<feature type="domain" description="Possible tRNA binding" evidence="2">
    <location>
        <begin position="329"/>
        <end position="400"/>
    </location>
</feature>
<accession>A0ABD2Z7M2</accession>
<proteinExistence type="predicted"/>
<organism evidence="3 4">
    <name type="scientific">Cinchona calisaya</name>
    <dbReference type="NCBI Taxonomy" id="153742"/>
    <lineage>
        <taxon>Eukaryota</taxon>
        <taxon>Viridiplantae</taxon>
        <taxon>Streptophyta</taxon>
        <taxon>Embryophyta</taxon>
        <taxon>Tracheophyta</taxon>
        <taxon>Spermatophyta</taxon>
        <taxon>Magnoliopsida</taxon>
        <taxon>eudicotyledons</taxon>
        <taxon>Gunneridae</taxon>
        <taxon>Pentapetalae</taxon>
        <taxon>asterids</taxon>
        <taxon>lamiids</taxon>
        <taxon>Gentianales</taxon>
        <taxon>Rubiaceae</taxon>
        <taxon>Cinchonoideae</taxon>
        <taxon>Cinchoneae</taxon>
        <taxon>Cinchona</taxon>
    </lineage>
</organism>
<evidence type="ECO:0008006" key="5">
    <source>
        <dbReference type="Google" id="ProtNLM"/>
    </source>
</evidence>
<dbReference type="InterPro" id="IPR032672">
    <property type="entry name" value="TmcA/NAT10/Kre33"/>
</dbReference>
<dbReference type="AlphaFoldDB" id="A0ABD2Z7M2"/>
<dbReference type="Gene3D" id="3.40.630.30">
    <property type="match status" value="1"/>
</dbReference>
<sequence>MSIDTLFSFHKESEIFLQRMMSLFVASHCKNSPNDLQLMADAPAHHPFVVLGPVDESKNILPDIFCVLQVCLEGQISRDSALQCLHKGHLPSRDQIPWKFYEEFEDTEFPSLSGVRVVRIAVHPSALTQGYGSAALDQLTRYYEGQLSHISEIDIERNMETKLPEKVTEAAEKDVWEALGLGVGLWGFREGIAPSPRAFLSFSEWPLHKHIYLQVSLLEETVSPRENLPPLLVDLQERLPERVDYIGASFGLTGDLFRFWKKHKFSPFYICDIPNNMTGEHSSMVLKSLETSEMEGSKTKVRASSIVELSRTGLQACQAMSQCGCPMLMKLIISSDDLKWLEAYTNNRKEYMKVRDMVPLLAQCYFQEKLPVTLSYLQASILLCMGLQLHDVELLPHDISVEEDLDDGAKKVREKMNQKH</sequence>
<reference evidence="3 4" key="1">
    <citation type="submission" date="2024-11" db="EMBL/GenBank/DDBJ databases">
        <title>A near-complete genome assembly of Cinchona calisaya.</title>
        <authorList>
            <person name="Lian D.C."/>
            <person name="Zhao X.W."/>
            <person name="Wei L."/>
        </authorList>
    </citation>
    <scope>NUCLEOTIDE SEQUENCE [LARGE SCALE GENOMIC DNA]</scope>
    <source>
        <tissue evidence="3">Nenye</tissue>
    </source>
</reference>
<dbReference type="Pfam" id="PF13725">
    <property type="entry name" value="tRNA_bind_2"/>
    <property type="match status" value="1"/>
</dbReference>
<dbReference type="PANTHER" id="PTHR10925:SF5">
    <property type="entry name" value="RNA CYTIDINE ACETYLTRANSFERASE"/>
    <property type="match status" value="1"/>
</dbReference>
<dbReference type="Proteomes" id="UP001630127">
    <property type="component" value="Unassembled WGS sequence"/>
</dbReference>
<dbReference type="InterPro" id="IPR027992">
    <property type="entry name" value="tRNA_bind_dom"/>
</dbReference>
<dbReference type="PANTHER" id="PTHR10925">
    <property type="entry name" value="N-ACETYLTRANSFERASE 10"/>
    <property type="match status" value="1"/>
</dbReference>
<protein>
    <recommendedName>
        <fullName evidence="5">N-acetyltransferase domain-containing protein</fullName>
    </recommendedName>
</protein>
<feature type="domain" description="N-acetyltransferase" evidence="1">
    <location>
        <begin position="19"/>
        <end position="168"/>
    </location>
</feature>
<evidence type="ECO:0000259" key="1">
    <source>
        <dbReference type="Pfam" id="PF13718"/>
    </source>
</evidence>
<dbReference type="Pfam" id="PF13718">
    <property type="entry name" value="GNAT_acetyltr_2"/>
    <property type="match status" value="2"/>
</dbReference>
<comment type="caution">
    <text evidence="3">The sequence shown here is derived from an EMBL/GenBank/DDBJ whole genome shotgun (WGS) entry which is preliminary data.</text>
</comment>
<evidence type="ECO:0000313" key="3">
    <source>
        <dbReference type="EMBL" id="KAL3515472.1"/>
    </source>
</evidence>
<name>A0ABD2Z7M2_9GENT</name>
<dbReference type="InterPro" id="IPR000182">
    <property type="entry name" value="GNAT_dom"/>
</dbReference>
<dbReference type="EMBL" id="JBJUIK010000010">
    <property type="protein sequence ID" value="KAL3515472.1"/>
    <property type="molecule type" value="Genomic_DNA"/>
</dbReference>
<keyword evidence="4" id="KW-1185">Reference proteome</keyword>
<evidence type="ECO:0000313" key="4">
    <source>
        <dbReference type="Proteomes" id="UP001630127"/>
    </source>
</evidence>
<evidence type="ECO:0000259" key="2">
    <source>
        <dbReference type="Pfam" id="PF13725"/>
    </source>
</evidence>